<protein>
    <recommendedName>
        <fullName evidence="3">54K polar flagellar sheath protein A</fullName>
    </recommendedName>
</protein>
<dbReference type="Proteomes" id="UP001310248">
    <property type="component" value="Unassembled WGS sequence"/>
</dbReference>
<evidence type="ECO:0000313" key="1">
    <source>
        <dbReference type="EMBL" id="MEE1674259.1"/>
    </source>
</evidence>
<dbReference type="EMBL" id="JAYDYW010000007">
    <property type="protein sequence ID" value="MEE1674259.1"/>
    <property type="molecule type" value="Genomic_DNA"/>
</dbReference>
<name>A0ABU7G526_9ALTE</name>
<reference evidence="2" key="1">
    <citation type="submission" date="2023-07" db="EMBL/GenBank/DDBJ databases">
        <title>Draft genome sequence of Agarivorans aestuarii strain ZMCS4, a CAZymes producing bacteria isolated from the marine brown algae Clodostephus spongiosus.</title>
        <authorList>
            <person name="Lorente B."/>
            <person name="Cabral C."/>
            <person name="Frias J."/>
            <person name="Faria J."/>
            <person name="Toubarro D."/>
        </authorList>
    </citation>
    <scope>NUCLEOTIDE SEQUENCE [LARGE SCALE GENOMIC DNA]</scope>
    <source>
        <strain evidence="2">ZMCS4</strain>
    </source>
</reference>
<sequence length="498" mass="54245">MNKAILPSLVAAVMLSGCGGSDSSPSTPSAPKYNWQIIQLHTVKESDLKSGCIVYGTAEIDPSRVITASVANAGYNILFHNADGSVIEEHTIPAIDVPSSGIVSIDSSLVPEDGYVSLEEVDGNLSGNPDVYMFGVEKELLSHKVLNVRSTQTGSECYKGKDYRSISDTADSAALTVLQESGVSYYQTSYSADAVSGRDIASHIPVISPLPAARDTLVTAFYTSNNDQHTDLAYYGFIEPSYVYDSEDYDEITPGELNNQDLMPMYWQSAANLDLDEGSAILAIHNNQSYQWQTLYHDVDQFTIAANYSAVSHWLGLFSGVSNDSSWQFESVMAIDDQDSGLEVSLPDLAPITGVDIQQQCPTALDNAKYCIDNAGSFSEDDFALQRSHVKVLTNNNRAFYQSIYAQAKAQQPLLESSAIELSIQEIEGIELALIEGELESTQQGYFMAKYLDSRSIAETGQVSAFSDANGFIITPDDYQDLYLDMLKSSTTVVQQAK</sequence>
<evidence type="ECO:0000313" key="2">
    <source>
        <dbReference type="Proteomes" id="UP001310248"/>
    </source>
</evidence>
<accession>A0ABU7G526</accession>
<keyword evidence="2" id="KW-1185">Reference proteome</keyword>
<organism evidence="1 2">
    <name type="scientific">Agarivorans aestuarii</name>
    <dbReference type="NCBI Taxonomy" id="1563703"/>
    <lineage>
        <taxon>Bacteria</taxon>
        <taxon>Pseudomonadati</taxon>
        <taxon>Pseudomonadota</taxon>
        <taxon>Gammaproteobacteria</taxon>
        <taxon>Alteromonadales</taxon>
        <taxon>Alteromonadaceae</taxon>
        <taxon>Agarivorans</taxon>
    </lineage>
</organism>
<gene>
    <name evidence="1" type="ORF">SNR37_003696</name>
</gene>
<dbReference type="RefSeq" id="WP_329775413.1">
    <property type="nucleotide sequence ID" value="NZ_JAYDYW010000007.1"/>
</dbReference>
<proteinExistence type="predicted"/>
<evidence type="ECO:0008006" key="3">
    <source>
        <dbReference type="Google" id="ProtNLM"/>
    </source>
</evidence>
<dbReference type="PROSITE" id="PS51257">
    <property type="entry name" value="PROKAR_LIPOPROTEIN"/>
    <property type="match status" value="1"/>
</dbReference>
<comment type="caution">
    <text evidence="1">The sequence shown here is derived from an EMBL/GenBank/DDBJ whole genome shotgun (WGS) entry which is preliminary data.</text>
</comment>